<evidence type="ECO:0000313" key="2">
    <source>
        <dbReference type="EnsemblMetazoa" id="XP_029347987.1"/>
    </source>
</evidence>
<dbReference type="KEGG" id="api:100570987"/>
<dbReference type="AlphaFoldDB" id="A0A8R2JWJ7"/>
<proteinExistence type="predicted"/>
<dbReference type="Proteomes" id="UP000007819">
    <property type="component" value="Unassembled WGS sequence"/>
</dbReference>
<dbReference type="OrthoDB" id="6577365at2759"/>
<sequence>MRELRNILAEQCVAHSPTPYSAKALYMQAIKNCPEGAYNYTYLQATERMRQIRKSIFPPTPRNLLHLHQLLEMNENRHFALTFQAQPNLFYQGPLMVNGMLVGLVFCNTSFIQDIAVELQNITVAGCDGTFKTVPKTIDNDCYQLFTFQIVYKNVSYPLVYALLNGKNEGIYTALFERIKDMIPLQYQNLMIITDYEIGQINAIHTVFREITHQGCYFHYCQAILRYARNKSIGVYNLVKINPVAARVFRMILALPYLPSVRIGRVPSVVDGVNAIILFIVQYEDVALAYHRFIYEYIIPFWIHSITPERFTVYNRDIRTNNYLESYHAVLLKIIRPHPKIWEFIDQLRYLENTCEVEFKQASNNLKIRLERSMHTRDRNTRTIRDFIDDLIEDHSEDRIITFLRRAGHRIDGYITQQIGPYPGNSQFILIAEIHQFLNIYISCILGEPDLLLQNI</sequence>
<dbReference type="Pfam" id="PF10551">
    <property type="entry name" value="MULE"/>
    <property type="match status" value="1"/>
</dbReference>
<reference evidence="3" key="1">
    <citation type="submission" date="2010-06" db="EMBL/GenBank/DDBJ databases">
        <authorList>
            <person name="Jiang H."/>
            <person name="Abraham K."/>
            <person name="Ali S."/>
            <person name="Alsbrooks S.L."/>
            <person name="Anim B.N."/>
            <person name="Anosike U.S."/>
            <person name="Attaway T."/>
            <person name="Bandaranaike D.P."/>
            <person name="Battles P.K."/>
            <person name="Bell S.N."/>
            <person name="Bell A.V."/>
            <person name="Beltran B."/>
            <person name="Bickham C."/>
            <person name="Bustamante Y."/>
            <person name="Caleb T."/>
            <person name="Canada A."/>
            <person name="Cardenas V."/>
            <person name="Carter K."/>
            <person name="Chacko J."/>
            <person name="Chandrabose M.N."/>
            <person name="Chavez D."/>
            <person name="Chavez A."/>
            <person name="Chen L."/>
            <person name="Chu H.-S."/>
            <person name="Claassen K.J."/>
            <person name="Cockrell R."/>
            <person name="Collins M."/>
            <person name="Cooper J.A."/>
            <person name="Cree A."/>
            <person name="Curry S.M."/>
            <person name="Da Y."/>
            <person name="Dao M.D."/>
            <person name="Das B."/>
            <person name="Davila M.-L."/>
            <person name="Davy-Carroll L."/>
            <person name="Denson S."/>
            <person name="Dinh H."/>
            <person name="Ebong V.E."/>
            <person name="Edwards J.R."/>
            <person name="Egan A."/>
            <person name="El-Daye J."/>
            <person name="Escobedo L."/>
            <person name="Fernandez S."/>
            <person name="Fernando P.R."/>
            <person name="Flagg N."/>
            <person name="Forbes L.D."/>
            <person name="Fowler R.G."/>
            <person name="Fu Q."/>
            <person name="Gabisi R.A."/>
            <person name="Ganer J."/>
            <person name="Garbino Pronczuk A."/>
            <person name="Garcia R.M."/>
            <person name="Garner T."/>
            <person name="Garrett T.E."/>
            <person name="Gonzalez D.A."/>
            <person name="Hamid H."/>
            <person name="Hawkins E.S."/>
            <person name="Hirani K."/>
            <person name="Hogues M.E."/>
            <person name="Hollins B."/>
            <person name="Hsiao C.-H."/>
            <person name="Jabil R."/>
            <person name="James M.L."/>
            <person name="Jhangiani S.N."/>
            <person name="Johnson B."/>
            <person name="Johnson Q."/>
            <person name="Joshi V."/>
            <person name="Kalu J.B."/>
            <person name="Kam C."/>
            <person name="Kashfia A."/>
            <person name="Keebler J."/>
            <person name="Kisamo H."/>
            <person name="Kovar C.L."/>
            <person name="Lago L.A."/>
            <person name="Lai C.-Y."/>
            <person name="Laidlaw J."/>
            <person name="Lara F."/>
            <person name="Le T.-K."/>
            <person name="Lee S.L."/>
            <person name="Legall F.H."/>
            <person name="Lemon S.J."/>
            <person name="Lewis L.R."/>
            <person name="Li B."/>
            <person name="Liu Y."/>
            <person name="Liu Y.-S."/>
            <person name="Lopez J."/>
            <person name="Lozado R.J."/>
            <person name="Lu J."/>
            <person name="Madu R.C."/>
            <person name="Maheshwari M."/>
            <person name="Maheshwari R."/>
            <person name="Malloy K."/>
            <person name="Martinez E."/>
            <person name="Mathew T."/>
            <person name="Mercado I.C."/>
            <person name="Mercado C."/>
            <person name="Meyer B."/>
            <person name="Montgomery K."/>
            <person name="Morgan M.B."/>
            <person name="Munidasa M."/>
            <person name="Nazareth L.V."/>
            <person name="Nelson J."/>
            <person name="Ng B.M."/>
            <person name="Nguyen N.B."/>
            <person name="Nguyen P.Q."/>
            <person name="Nguyen T."/>
            <person name="Obregon M."/>
            <person name="Okwuonu G.O."/>
            <person name="Onwere C.G."/>
            <person name="Orozco G."/>
            <person name="Parra A."/>
            <person name="Patel S."/>
            <person name="Patil S."/>
            <person name="Perez A."/>
            <person name="Perez Y."/>
            <person name="Pham C."/>
            <person name="Primus E.L."/>
            <person name="Pu L.-L."/>
            <person name="Puazo M."/>
            <person name="Qin X."/>
            <person name="Quiroz J.B."/>
            <person name="Reese J."/>
            <person name="Richards S."/>
            <person name="Rives C.M."/>
            <person name="Robberts R."/>
            <person name="Ruiz S.J."/>
            <person name="Ruiz M.J."/>
            <person name="Santibanez J."/>
            <person name="Schneider B.W."/>
            <person name="Sisson I."/>
            <person name="Smith M."/>
            <person name="Sodergren E."/>
            <person name="Song X.-Z."/>
            <person name="Song B.B."/>
            <person name="Summersgill H."/>
            <person name="Thelus R."/>
            <person name="Thornton R.D."/>
            <person name="Trejos Z.Y."/>
            <person name="Usmani K."/>
            <person name="Vattathil S."/>
            <person name="Villasana D."/>
            <person name="Walker D.L."/>
            <person name="Wang S."/>
            <person name="Wang K."/>
            <person name="White C.S."/>
            <person name="Williams A.C."/>
            <person name="Williamson J."/>
            <person name="Wilson K."/>
            <person name="Woghiren I.O."/>
            <person name="Woodworth J.R."/>
            <person name="Worley K.C."/>
            <person name="Wright R.A."/>
            <person name="Wu W."/>
            <person name="Young L."/>
            <person name="Zhang L."/>
            <person name="Zhang J."/>
            <person name="Zhu Y."/>
            <person name="Muzny D.M."/>
            <person name="Weinstock G."/>
            <person name="Gibbs R.A."/>
        </authorList>
    </citation>
    <scope>NUCLEOTIDE SEQUENCE [LARGE SCALE GENOMIC DNA]</scope>
    <source>
        <strain evidence="3">LSR1</strain>
    </source>
</reference>
<dbReference type="PANTHER" id="PTHR47160">
    <property type="entry name" value="PUTATIVE-RELATED"/>
    <property type="match status" value="1"/>
</dbReference>
<dbReference type="GeneID" id="100570987"/>
<dbReference type="PANTHER" id="PTHR47160:SF10">
    <property type="entry name" value="MULE TRANSPOSASE DOMAIN-CONTAINING PROTEIN"/>
    <property type="match status" value="1"/>
</dbReference>
<evidence type="ECO:0000313" key="3">
    <source>
        <dbReference type="Proteomes" id="UP000007819"/>
    </source>
</evidence>
<accession>A0A8R2JWJ7</accession>
<protein>
    <recommendedName>
        <fullName evidence="1">MULE transposase domain-containing protein</fullName>
    </recommendedName>
</protein>
<evidence type="ECO:0000259" key="1">
    <source>
        <dbReference type="Pfam" id="PF10551"/>
    </source>
</evidence>
<reference evidence="2" key="2">
    <citation type="submission" date="2022-06" db="UniProtKB">
        <authorList>
            <consortium name="EnsemblMetazoa"/>
        </authorList>
    </citation>
    <scope>IDENTIFICATION</scope>
</reference>
<dbReference type="RefSeq" id="XP_029347987.1">
    <property type="nucleotide sequence ID" value="XM_029492127.1"/>
</dbReference>
<feature type="domain" description="MULE transposase" evidence="1">
    <location>
        <begin position="126"/>
        <end position="222"/>
    </location>
</feature>
<keyword evidence="3" id="KW-1185">Reference proteome</keyword>
<dbReference type="InterPro" id="IPR018289">
    <property type="entry name" value="MULE_transposase_dom"/>
</dbReference>
<organism evidence="2 3">
    <name type="scientific">Acyrthosiphon pisum</name>
    <name type="common">Pea aphid</name>
    <dbReference type="NCBI Taxonomy" id="7029"/>
    <lineage>
        <taxon>Eukaryota</taxon>
        <taxon>Metazoa</taxon>
        <taxon>Ecdysozoa</taxon>
        <taxon>Arthropoda</taxon>
        <taxon>Hexapoda</taxon>
        <taxon>Insecta</taxon>
        <taxon>Pterygota</taxon>
        <taxon>Neoptera</taxon>
        <taxon>Paraneoptera</taxon>
        <taxon>Hemiptera</taxon>
        <taxon>Sternorrhyncha</taxon>
        <taxon>Aphidomorpha</taxon>
        <taxon>Aphidoidea</taxon>
        <taxon>Aphididae</taxon>
        <taxon>Macrosiphini</taxon>
        <taxon>Acyrthosiphon</taxon>
    </lineage>
</organism>
<dbReference type="EnsemblMetazoa" id="XM_029492127.1">
    <property type="protein sequence ID" value="XP_029347987.1"/>
    <property type="gene ID" value="LOC100570987"/>
</dbReference>
<name>A0A8R2JWJ7_ACYPI</name>